<dbReference type="RefSeq" id="WP_106632552.1">
    <property type="nucleotide sequence ID" value="NZ_PXXO01000011.1"/>
</dbReference>
<sequence>MSEPLALSLGQQFELERMNRAIEATADPQTLQGIAKQLLQAWHSQKAATQWVMRQQLGAPTQVSPSLGSPWGQEA</sequence>
<keyword evidence="2" id="KW-1185">Reference proteome</keyword>
<reference evidence="1 2" key="1">
    <citation type="journal article" date="2018" name="Environ. Microbiol.">
        <title>Ecological and genomic features of two widespread freshwater picocyanobacteria.</title>
        <authorList>
            <person name="Cabello-Yeves P.J."/>
            <person name="Picazo A."/>
            <person name="Camacho A."/>
            <person name="Callieri C."/>
            <person name="Rosselli R."/>
            <person name="Roda-Garcia J.J."/>
            <person name="Coutinho F.H."/>
            <person name="Rodriguez-Valera F."/>
        </authorList>
    </citation>
    <scope>NUCLEOTIDE SEQUENCE [LARGE SCALE GENOMIC DNA]</scope>
    <source>
        <strain evidence="1 2">Tous</strain>
    </source>
</reference>
<gene>
    <name evidence="1" type="ORF">C7K55_09800</name>
</gene>
<dbReference type="AlphaFoldDB" id="A0A2P7MTE7"/>
<evidence type="ECO:0000313" key="1">
    <source>
        <dbReference type="EMBL" id="PSJ04520.1"/>
    </source>
</evidence>
<name>A0A2P7MTE7_9CYAN</name>
<accession>A0A2P7MTE7</accession>
<dbReference type="Proteomes" id="UP000243002">
    <property type="component" value="Unassembled WGS sequence"/>
</dbReference>
<evidence type="ECO:0000313" key="2">
    <source>
        <dbReference type="Proteomes" id="UP000243002"/>
    </source>
</evidence>
<dbReference type="EMBL" id="PXXO01000011">
    <property type="protein sequence ID" value="PSJ04520.1"/>
    <property type="molecule type" value="Genomic_DNA"/>
</dbReference>
<comment type="caution">
    <text evidence="1">The sequence shown here is derived from an EMBL/GenBank/DDBJ whole genome shotgun (WGS) entry which is preliminary data.</text>
</comment>
<proteinExistence type="predicted"/>
<organism evidence="1 2">
    <name type="scientific">Cyanobium usitatum str. Tous</name>
    <dbReference type="NCBI Taxonomy" id="2116684"/>
    <lineage>
        <taxon>Bacteria</taxon>
        <taxon>Bacillati</taxon>
        <taxon>Cyanobacteriota</taxon>
        <taxon>Cyanophyceae</taxon>
        <taxon>Synechococcales</taxon>
        <taxon>Prochlorococcaceae</taxon>
        <taxon>Cyanobium</taxon>
    </lineage>
</organism>
<dbReference type="OrthoDB" id="560132at2"/>
<protein>
    <submittedName>
        <fullName evidence="1">Uncharacterized protein</fullName>
    </submittedName>
</protein>